<evidence type="ECO:0000313" key="1">
    <source>
        <dbReference type="EMBL" id="CDW27321.1"/>
    </source>
</evidence>
<proteinExistence type="predicted"/>
<sequence>MVMPLTSSAKAGTLSHCKKCAILVKNKFQGILKKNMWPSSSPDLNPMDFSM</sequence>
<protein>
    <submittedName>
        <fullName evidence="1">Uncharacterized protein</fullName>
    </submittedName>
</protein>
<dbReference type="EMBL" id="HACA01009960">
    <property type="protein sequence ID" value="CDW27321.1"/>
    <property type="molecule type" value="Transcribed_RNA"/>
</dbReference>
<accession>A0A0K2TPG8</accession>
<organism evidence="1">
    <name type="scientific">Lepeophtheirus salmonis</name>
    <name type="common">Salmon louse</name>
    <name type="synonym">Caligus salmonis</name>
    <dbReference type="NCBI Taxonomy" id="72036"/>
    <lineage>
        <taxon>Eukaryota</taxon>
        <taxon>Metazoa</taxon>
        <taxon>Ecdysozoa</taxon>
        <taxon>Arthropoda</taxon>
        <taxon>Crustacea</taxon>
        <taxon>Multicrustacea</taxon>
        <taxon>Hexanauplia</taxon>
        <taxon>Copepoda</taxon>
        <taxon>Siphonostomatoida</taxon>
        <taxon>Caligidae</taxon>
        <taxon>Lepeophtheirus</taxon>
    </lineage>
</organism>
<name>A0A0K2TPG8_LEPSM</name>
<reference evidence="1" key="1">
    <citation type="submission" date="2014-05" db="EMBL/GenBank/DDBJ databases">
        <authorList>
            <person name="Chronopoulou M."/>
        </authorList>
    </citation>
    <scope>NUCLEOTIDE SEQUENCE</scope>
    <source>
        <tissue evidence="1">Whole organism</tissue>
    </source>
</reference>
<dbReference type="AlphaFoldDB" id="A0A0K2TPG8"/>